<sequence>MQLQDDLAYGNLSIRPTFPDAEGASRVIPRGGRDRGEHSGTRLRRSALIAELLRTRNRPRPGAIGTHRRPAHRRREQHTGRSPLMSLGKHTGAGIADLNGSSP</sequence>
<feature type="compositionally biased region" description="Basic residues" evidence="1">
    <location>
        <begin position="66"/>
        <end position="76"/>
    </location>
</feature>
<reference evidence="3" key="1">
    <citation type="journal article" date="2019" name="Int. J. Syst. Evol. Microbiol.">
        <title>The Global Catalogue of Microorganisms (GCM) 10K type strain sequencing project: providing services to taxonomists for standard genome sequencing and annotation.</title>
        <authorList>
            <consortium name="The Broad Institute Genomics Platform"/>
            <consortium name="The Broad Institute Genome Sequencing Center for Infectious Disease"/>
            <person name="Wu L."/>
            <person name="Ma J."/>
        </authorList>
    </citation>
    <scope>NUCLEOTIDE SEQUENCE [LARGE SCALE GENOMIC DNA]</scope>
    <source>
        <strain evidence="3">JCM 18302</strain>
    </source>
</reference>
<name>A0ABP9NP78_9PSEU</name>
<evidence type="ECO:0000313" key="3">
    <source>
        <dbReference type="Proteomes" id="UP001500804"/>
    </source>
</evidence>
<organism evidence="2 3">
    <name type="scientific">Pseudonocardia adelaidensis</name>
    <dbReference type="NCBI Taxonomy" id="648754"/>
    <lineage>
        <taxon>Bacteria</taxon>
        <taxon>Bacillati</taxon>
        <taxon>Actinomycetota</taxon>
        <taxon>Actinomycetes</taxon>
        <taxon>Pseudonocardiales</taxon>
        <taxon>Pseudonocardiaceae</taxon>
        <taxon>Pseudonocardia</taxon>
    </lineage>
</organism>
<keyword evidence="3" id="KW-1185">Reference proteome</keyword>
<dbReference type="Proteomes" id="UP001500804">
    <property type="component" value="Unassembled WGS sequence"/>
</dbReference>
<evidence type="ECO:0000313" key="2">
    <source>
        <dbReference type="EMBL" id="GAA5127741.1"/>
    </source>
</evidence>
<dbReference type="EMBL" id="BAABJO010000017">
    <property type="protein sequence ID" value="GAA5127741.1"/>
    <property type="molecule type" value="Genomic_DNA"/>
</dbReference>
<evidence type="ECO:0000256" key="1">
    <source>
        <dbReference type="SAM" id="MobiDB-lite"/>
    </source>
</evidence>
<gene>
    <name evidence="2" type="ORF">GCM10023320_45570</name>
</gene>
<proteinExistence type="predicted"/>
<comment type="caution">
    <text evidence="2">The sequence shown here is derived from an EMBL/GenBank/DDBJ whole genome shotgun (WGS) entry which is preliminary data.</text>
</comment>
<feature type="compositionally biased region" description="Basic and acidic residues" evidence="1">
    <location>
        <begin position="31"/>
        <end position="40"/>
    </location>
</feature>
<feature type="region of interest" description="Disordered" evidence="1">
    <location>
        <begin position="1"/>
        <end position="103"/>
    </location>
</feature>
<accession>A0ABP9NP78</accession>
<protein>
    <submittedName>
        <fullName evidence="2">Uncharacterized protein</fullName>
    </submittedName>
</protein>